<dbReference type="AlphaFoldDB" id="A0A8S1JVT7"/>
<keyword evidence="2" id="KW-1185">Reference proteome</keyword>
<gene>
    <name evidence="1" type="ORF">PPRIM_AZ9-3.1.T0110206</name>
</gene>
<comment type="caution">
    <text evidence="1">The sequence shown here is derived from an EMBL/GenBank/DDBJ whole genome shotgun (WGS) entry which is preliminary data.</text>
</comment>
<reference evidence="1" key="1">
    <citation type="submission" date="2021-01" db="EMBL/GenBank/DDBJ databases">
        <authorList>
            <consortium name="Genoscope - CEA"/>
            <person name="William W."/>
        </authorList>
    </citation>
    <scope>NUCLEOTIDE SEQUENCE</scope>
</reference>
<name>A0A8S1JVT7_PARPR</name>
<organism evidence="1 2">
    <name type="scientific">Paramecium primaurelia</name>
    <dbReference type="NCBI Taxonomy" id="5886"/>
    <lineage>
        <taxon>Eukaryota</taxon>
        <taxon>Sar</taxon>
        <taxon>Alveolata</taxon>
        <taxon>Ciliophora</taxon>
        <taxon>Intramacronucleata</taxon>
        <taxon>Oligohymenophorea</taxon>
        <taxon>Peniculida</taxon>
        <taxon>Parameciidae</taxon>
        <taxon>Paramecium</taxon>
    </lineage>
</organism>
<sequence length="160" mass="19296">MQEVFKKEWLSPQFKDLDQELSTQECRNFSSISGAEVNTPETKYRSTIGPNKMDMSKLANTLHFRNRTAKFEDEQNQLYMEIKNLYEKDSSIFQLLLNQKSYLRQKLFLCTLLLSQIFIYRIKRKYHELKQQTQIYDQVLIDKMHQANQQSLKYLFSQQF</sequence>
<evidence type="ECO:0000313" key="1">
    <source>
        <dbReference type="EMBL" id="CAD8046994.1"/>
    </source>
</evidence>
<evidence type="ECO:0000313" key="2">
    <source>
        <dbReference type="Proteomes" id="UP000688137"/>
    </source>
</evidence>
<dbReference type="EMBL" id="CAJJDM010000008">
    <property type="protein sequence ID" value="CAD8046994.1"/>
    <property type="molecule type" value="Genomic_DNA"/>
</dbReference>
<protein>
    <submittedName>
        <fullName evidence="1">Uncharacterized protein</fullName>
    </submittedName>
</protein>
<dbReference type="Proteomes" id="UP000688137">
    <property type="component" value="Unassembled WGS sequence"/>
</dbReference>
<proteinExistence type="predicted"/>
<accession>A0A8S1JVT7</accession>